<reference evidence="2 3" key="1">
    <citation type="submission" date="2021-11" db="EMBL/GenBank/DDBJ databases">
        <authorList>
            <person name="Lee D.-H."/>
            <person name="Kim S.-B."/>
        </authorList>
    </citation>
    <scope>NUCLEOTIDE SEQUENCE [LARGE SCALE GENOMIC DNA]</scope>
    <source>
        <strain evidence="2 3">KCTC 52223</strain>
    </source>
</reference>
<evidence type="ECO:0000256" key="1">
    <source>
        <dbReference type="ARBA" id="ARBA00022679"/>
    </source>
</evidence>
<organism evidence="2 3">
    <name type="scientific">Reyranella aquatilis</name>
    <dbReference type="NCBI Taxonomy" id="2035356"/>
    <lineage>
        <taxon>Bacteria</taxon>
        <taxon>Pseudomonadati</taxon>
        <taxon>Pseudomonadota</taxon>
        <taxon>Alphaproteobacteria</taxon>
        <taxon>Hyphomicrobiales</taxon>
        <taxon>Reyranellaceae</taxon>
        <taxon>Reyranella</taxon>
    </lineage>
</organism>
<evidence type="ECO:0000313" key="2">
    <source>
        <dbReference type="EMBL" id="MCC8431714.1"/>
    </source>
</evidence>
<proteinExistence type="predicted"/>
<sequence>MPPQLILDLSRLVFAAWSRTPTGIPRVELAYAEHLIATAADRLHFTVLDAFRRLRSVDGRLAIRFVREIAGYWEGDVGSTRAYLRIVLLALWIHTVLILRPWGDLRRLVAAHGGRSIYVIPSQLQIEHSSLIAGPKAAGDLKLVYFVHDILPSLMPANFPDGAEDRNRGRMENAARLADAIIVNSWATAVSFKERLGRDMAPEKLVVAPLGITRCRKVDVSHQPPTEPYLVMLGTIEPRKNHLLVLNLWRELYAEHGQETPRLLLVGSRGWKNRHIIEMMGETHPLAARSRSWDDCPMRRSLA</sequence>
<dbReference type="EC" id="2.4.-.-" evidence="2"/>
<dbReference type="PANTHER" id="PTHR46401:SF2">
    <property type="entry name" value="GLYCOSYLTRANSFERASE WBBK-RELATED"/>
    <property type="match status" value="1"/>
</dbReference>
<evidence type="ECO:0000313" key="3">
    <source>
        <dbReference type="Proteomes" id="UP001198862"/>
    </source>
</evidence>
<dbReference type="PANTHER" id="PTHR46401">
    <property type="entry name" value="GLYCOSYLTRANSFERASE WBBK-RELATED"/>
    <property type="match status" value="1"/>
</dbReference>
<protein>
    <submittedName>
        <fullName evidence="2">Glycosyltransferase</fullName>
        <ecNumber evidence="2">2.4.-.-</ecNumber>
    </submittedName>
</protein>
<keyword evidence="1 2" id="KW-0808">Transferase</keyword>
<keyword evidence="3" id="KW-1185">Reference proteome</keyword>
<dbReference type="Proteomes" id="UP001198862">
    <property type="component" value="Unassembled WGS sequence"/>
</dbReference>
<dbReference type="SUPFAM" id="SSF53756">
    <property type="entry name" value="UDP-Glycosyltransferase/glycogen phosphorylase"/>
    <property type="match status" value="1"/>
</dbReference>
<dbReference type="GO" id="GO:0016757">
    <property type="term" value="F:glycosyltransferase activity"/>
    <property type="evidence" value="ECO:0007669"/>
    <property type="project" value="UniProtKB-KW"/>
</dbReference>
<keyword evidence="2" id="KW-0328">Glycosyltransferase</keyword>
<gene>
    <name evidence="2" type="ORF">LJ725_22285</name>
</gene>
<comment type="caution">
    <text evidence="2">The sequence shown here is derived from an EMBL/GenBank/DDBJ whole genome shotgun (WGS) entry which is preliminary data.</text>
</comment>
<dbReference type="Gene3D" id="3.40.50.2000">
    <property type="entry name" value="Glycogen Phosphorylase B"/>
    <property type="match status" value="2"/>
</dbReference>
<name>A0ABS8L034_9HYPH</name>
<accession>A0ABS8L034</accession>
<dbReference type="EMBL" id="JAJISD010000011">
    <property type="protein sequence ID" value="MCC8431714.1"/>
    <property type="molecule type" value="Genomic_DNA"/>
</dbReference>